<evidence type="ECO:0000313" key="1">
    <source>
        <dbReference type="EMBL" id="OLL24546.1"/>
    </source>
</evidence>
<evidence type="ECO:0000313" key="2">
    <source>
        <dbReference type="Proteomes" id="UP000186594"/>
    </source>
</evidence>
<protein>
    <submittedName>
        <fullName evidence="1">Uncharacterized protein</fullName>
    </submittedName>
</protein>
<gene>
    <name evidence="1" type="ORF">NEOLI_001809</name>
</gene>
<dbReference type="EMBL" id="LXFE01000737">
    <property type="protein sequence ID" value="OLL24546.1"/>
    <property type="molecule type" value="Genomic_DNA"/>
</dbReference>
<reference evidence="1 2" key="1">
    <citation type="submission" date="2016-04" db="EMBL/GenBank/DDBJ databases">
        <title>Evolutionary innovation and constraint leading to complex multicellularity in the Ascomycota.</title>
        <authorList>
            <person name="Cisse O."/>
            <person name="Nguyen A."/>
            <person name="Hewitt D.A."/>
            <person name="Jedd G."/>
            <person name="Stajich J.E."/>
        </authorList>
    </citation>
    <scope>NUCLEOTIDE SEQUENCE [LARGE SCALE GENOMIC DNA]</scope>
    <source>
        <strain evidence="1 2">DAH-3</strain>
    </source>
</reference>
<comment type="caution">
    <text evidence="1">The sequence shown here is derived from an EMBL/GenBank/DDBJ whole genome shotgun (WGS) entry which is preliminary data.</text>
</comment>
<name>A0A1U7LPF3_NEOID</name>
<dbReference type="Proteomes" id="UP000186594">
    <property type="component" value="Unassembled WGS sequence"/>
</dbReference>
<dbReference type="AlphaFoldDB" id="A0A1U7LPF3"/>
<proteinExistence type="predicted"/>
<keyword evidence="2" id="KW-1185">Reference proteome</keyword>
<accession>A0A1U7LPF3</accession>
<sequence length="440" mass="51679">MSVSNTGYRIQQLIKNPFSHKFIYQNGHLPYFSNPNSLLKSLVFVRSKFAFAQQKSDDMHRHTKHYLSQLHQAAADCIRENKSFKWFKLPLLEYLKKHPTDENTYALLLNGNSRDKDFIINLYQKAKNVSEVNILLSNLALRHLLRNGHFDEAFKIFKEQDHINLSNIGEMFSRCKDEQTLHQIWNITDEKIRTFAVQDAKVIWKEYITAFAKFNYEEALRFVLSLEERSSEHWIPLFEVPGDKKDIRMLHGLLHTIIRDRFPLKYVHPVLFIALAKIYPWKVFRAFQGKKVTGATPEENFLLQQITSKSLFQINQLSQYSIYKIPMIGFLANDQLKLAEEVILFAEDSNRKIDGSMYLCYFESIMARGLLRDCVRWMRVMASKDLYQVQFAYRKVINMSLEHKEITVAQQLAREASVKGVNIGFMLRQKLKELKIPAKP</sequence>
<organism evidence="1 2">
    <name type="scientific">Neolecta irregularis (strain DAH-3)</name>
    <dbReference type="NCBI Taxonomy" id="1198029"/>
    <lineage>
        <taxon>Eukaryota</taxon>
        <taxon>Fungi</taxon>
        <taxon>Dikarya</taxon>
        <taxon>Ascomycota</taxon>
        <taxon>Taphrinomycotina</taxon>
        <taxon>Neolectales</taxon>
        <taxon>Neolectaceae</taxon>
        <taxon>Neolecta</taxon>
    </lineage>
</organism>